<accession>A0A6A5B9S5</accession>
<dbReference type="RefSeq" id="XP_044556292.1">
    <property type="nucleotide sequence ID" value="XM_044700452.1"/>
</dbReference>
<organism evidence="2 3">
    <name type="scientific">Naegleria fowleri</name>
    <name type="common">Brain eating amoeba</name>
    <dbReference type="NCBI Taxonomy" id="5763"/>
    <lineage>
        <taxon>Eukaryota</taxon>
        <taxon>Discoba</taxon>
        <taxon>Heterolobosea</taxon>
        <taxon>Tetramitia</taxon>
        <taxon>Eutetramitia</taxon>
        <taxon>Vahlkampfiidae</taxon>
        <taxon>Naegleria</taxon>
    </lineage>
</organism>
<keyword evidence="3" id="KW-1185">Reference proteome</keyword>
<gene>
    <name evidence="2" type="ORF">FDP41_010182</name>
</gene>
<feature type="transmembrane region" description="Helical" evidence="1">
    <location>
        <begin position="582"/>
        <end position="604"/>
    </location>
</feature>
<reference evidence="2 3" key="1">
    <citation type="journal article" date="2019" name="Sci. Rep.">
        <title>Nanopore sequencing improves the draft genome of the human pathogenic amoeba Naegleria fowleri.</title>
        <authorList>
            <person name="Liechti N."/>
            <person name="Schurch N."/>
            <person name="Bruggmann R."/>
            <person name="Wittwer M."/>
        </authorList>
    </citation>
    <scope>NUCLEOTIDE SEQUENCE [LARGE SCALE GENOMIC DNA]</scope>
    <source>
        <strain evidence="2 3">ATCC 30894</strain>
    </source>
</reference>
<dbReference type="VEuPathDB" id="AmoebaDB:NF0121550"/>
<dbReference type="VEuPathDB" id="AmoebaDB:FDP41_010182"/>
<feature type="transmembrane region" description="Helical" evidence="1">
    <location>
        <begin position="640"/>
        <end position="664"/>
    </location>
</feature>
<keyword evidence="1" id="KW-0472">Membrane</keyword>
<sequence length="709" mass="79683">MNPNTSSLHDTKSLVNSFKSVSSFKKDLTQMSVGGITDFISDYSKIMVSLSKNYASNQSSNSEVDSISSYIDTVQDVLDIISNCMTALQSYTNDKYSSVIENMISVTALTTNTTDPHVLKNEAFEVVILPDLTNQTSNQPLALNGSITIATPDSLISKTAQSGKKLSLGSVKYLYSSKIVPSQTVQFEFNSTTTTIIADTSQDLLNTIQSLSNNFTSNSTLSTNNSSSSTPFVRVSISPIISVEYLQNGLITALTNLSKPIRMNFPAVNTSMISQIEQFTKPFNLKYNFIFFTSNAYKLLIRPTINGSNYHFIHLYHLHCSNLCRIAYHVKYQIFTKQPIKSRWIFPYLSLIALFIENAFSNIVSDSITLSINNGTSNISYDSVNIIRDVSAMVVVTLVSLAIWNFVLNHLRYILFRYMYEIMFNERQVSLQQVSPFLKLISRKRFMMLSNCAMSVCVIAYFVIFISLTRTSVIISTTYSWIMSLSFFVFVMIMTICLIGIYLFDIYMEFKYKQISSEMQNVGKDVLSNATSQTSKLENFVQGITKSFPKTGVKGVQVNLNFYSTSSFLRRLQHFFSTNDRLFFRLEAVIFFTSIVFYIVAYALGFSVLSNSSTSSITSTYSQITTSDDMNTILQLAFNLVFQTLFEAGFIISFGGLVFIGAFIKNSKNVSTRDASSSTTMNMDQNEQDDVSKLLKNPSAKKYLNNFVN</sequence>
<dbReference type="AlphaFoldDB" id="A0A6A5B9S5"/>
<dbReference type="GeneID" id="68117397"/>
<keyword evidence="1" id="KW-1133">Transmembrane helix</keyword>
<dbReference type="EMBL" id="VFQX01000076">
    <property type="protein sequence ID" value="KAF0971576.1"/>
    <property type="molecule type" value="Genomic_DNA"/>
</dbReference>
<dbReference type="VEuPathDB" id="AmoebaDB:NfTy_035060"/>
<evidence type="ECO:0000256" key="1">
    <source>
        <dbReference type="SAM" id="Phobius"/>
    </source>
</evidence>
<dbReference type="Proteomes" id="UP000444721">
    <property type="component" value="Unassembled WGS sequence"/>
</dbReference>
<comment type="caution">
    <text evidence="2">The sequence shown here is derived from an EMBL/GenBank/DDBJ whole genome shotgun (WGS) entry which is preliminary data.</text>
</comment>
<dbReference type="OrthoDB" id="5967883at2759"/>
<protein>
    <submittedName>
        <fullName evidence="2">Uncharacterized protein</fullName>
    </submittedName>
</protein>
<feature type="transmembrane region" description="Helical" evidence="1">
    <location>
        <begin position="446"/>
        <end position="469"/>
    </location>
</feature>
<evidence type="ECO:0000313" key="3">
    <source>
        <dbReference type="Proteomes" id="UP000444721"/>
    </source>
</evidence>
<keyword evidence="1" id="KW-0812">Transmembrane</keyword>
<name>A0A6A5B9S5_NAEFO</name>
<proteinExistence type="predicted"/>
<feature type="transmembrane region" description="Helical" evidence="1">
    <location>
        <begin position="481"/>
        <end position="504"/>
    </location>
</feature>
<evidence type="ECO:0000313" key="2">
    <source>
        <dbReference type="EMBL" id="KAF0971576.1"/>
    </source>
</evidence>
<feature type="transmembrane region" description="Helical" evidence="1">
    <location>
        <begin position="390"/>
        <end position="408"/>
    </location>
</feature>